<dbReference type="PANTHER" id="PTHR33495:SF2">
    <property type="entry name" value="ANTI-SIGMA FACTOR ANTAGONIST TM_1081-RELATED"/>
    <property type="match status" value="1"/>
</dbReference>
<dbReference type="SUPFAM" id="SSF52091">
    <property type="entry name" value="SpoIIaa-like"/>
    <property type="match status" value="1"/>
</dbReference>
<dbReference type="NCBIfam" id="TIGR00377">
    <property type="entry name" value="ant_ant_sig"/>
    <property type="match status" value="1"/>
</dbReference>
<evidence type="ECO:0000313" key="5">
    <source>
        <dbReference type="Proteomes" id="UP001199469"/>
    </source>
</evidence>
<reference evidence="4 5" key="1">
    <citation type="submission" date="2021-11" db="EMBL/GenBank/DDBJ databases">
        <title>Draft genome sequence of Actinomycetospora sp. SF1 isolated from the rhizosphere soil.</title>
        <authorList>
            <person name="Duangmal K."/>
            <person name="Chantavorakit T."/>
        </authorList>
    </citation>
    <scope>NUCLEOTIDE SEQUENCE [LARGE SCALE GENOMIC DNA]</scope>
    <source>
        <strain evidence="4 5">TBRC 5722</strain>
    </source>
</reference>
<dbReference type="PANTHER" id="PTHR33495">
    <property type="entry name" value="ANTI-SIGMA FACTOR ANTAGONIST TM_1081-RELATED-RELATED"/>
    <property type="match status" value="1"/>
</dbReference>
<evidence type="ECO:0000259" key="3">
    <source>
        <dbReference type="PROSITE" id="PS50801"/>
    </source>
</evidence>
<evidence type="ECO:0000313" key="4">
    <source>
        <dbReference type="EMBL" id="MCD2196013.1"/>
    </source>
</evidence>
<organism evidence="4 5">
    <name type="scientific">Actinomycetospora endophytica</name>
    <dbReference type="NCBI Taxonomy" id="2291215"/>
    <lineage>
        <taxon>Bacteria</taxon>
        <taxon>Bacillati</taxon>
        <taxon>Actinomycetota</taxon>
        <taxon>Actinomycetes</taxon>
        <taxon>Pseudonocardiales</taxon>
        <taxon>Pseudonocardiaceae</taxon>
        <taxon>Actinomycetospora</taxon>
    </lineage>
</organism>
<dbReference type="InterPro" id="IPR036513">
    <property type="entry name" value="STAS_dom_sf"/>
</dbReference>
<name>A0ABS8PCK9_9PSEU</name>
<dbReference type="CDD" id="cd07043">
    <property type="entry name" value="STAS_anti-anti-sigma_factors"/>
    <property type="match status" value="1"/>
</dbReference>
<gene>
    <name evidence="4" type="ORF">LQ327_21820</name>
</gene>
<comment type="similarity">
    <text evidence="1 2">Belongs to the anti-sigma-factor antagonist family.</text>
</comment>
<comment type="caution">
    <text evidence="4">The sequence shown here is derived from an EMBL/GenBank/DDBJ whole genome shotgun (WGS) entry which is preliminary data.</text>
</comment>
<dbReference type="EMBL" id="JAJNDB010000005">
    <property type="protein sequence ID" value="MCD2196013.1"/>
    <property type="molecule type" value="Genomic_DNA"/>
</dbReference>
<dbReference type="RefSeq" id="WP_230737872.1">
    <property type="nucleotide sequence ID" value="NZ_JAJNDB010000005.1"/>
</dbReference>
<accession>A0ABS8PCK9</accession>
<dbReference type="Gene3D" id="3.30.750.24">
    <property type="entry name" value="STAS domain"/>
    <property type="match status" value="1"/>
</dbReference>
<protein>
    <recommendedName>
        <fullName evidence="2">Anti-sigma factor antagonist</fullName>
    </recommendedName>
</protein>
<sequence>MSAGVEHDALDFTVRVDEQPGAAVVVVVTGDLDYSHFRELEAVIDHRLSSADGPVDLVVDMASVPYCDSCGMRVLLGASQRVTAAGGAFHLRGVHGQPSRALRLTGLDRVLREA</sequence>
<feature type="domain" description="STAS" evidence="3">
    <location>
        <begin position="24"/>
        <end position="114"/>
    </location>
</feature>
<proteinExistence type="inferred from homology"/>
<dbReference type="PROSITE" id="PS50801">
    <property type="entry name" value="STAS"/>
    <property type="match status" value="1"/>
</dbReference>
<evidence type="ECO:0000256" key="1">
    <source>
        <dbReference type="ARBA" id="ARBA00009013"/>
    </source>
</evidence>
<dbReference type="Proteomes" id="UP001199469">
    <property type="component" value="Unassembled WGS sequence"/>
</dbReference>
<dbReference type="InterPro" id="IPR003658">
    <property type="entry name" value="Anti-sigma_ant"/>
</dbReference>
<dbReference type="Pfam" id="PF01740">
    <property type="entry name" value="STAS"/>
    <property type="match status" value="1"/>
</dbReference>
<evidence type="ECO:0000256" key="2">
    <source>
        <dbReference type="RuleBase" id="RU003749"/>
    </source>
</evidence>
<dbReference type="InterPro" id="IPR002645">
    <property type="entry name" value="STAS_dom"/>
</dbReference>
<keyword evidence="5" id="KW-1185">Reference proteome</keyword>